<proteinExistence type="predicted"/>
<protein>
    <submittedName>
        <fullName evidence="1">Uncharacterized protein</fullName>
    </submittedName>
</protein>
<dbReference type="EMBL" id="BK015147">
    <property type="protein sequence ID" value="DAD92887.1"/>
    <property type="molecule type" value="Genomic_DNA"/>
</dbReference>
<accession>A0A8S5NEU8</accession>
<name>A0A8S5NEU8_9CAUD</name>
<sequence>MVGLIEIKRTYGEAGMMLLLLADSKDDELPLNCQDVPGISTLGKIHRGSICITPKLDFCMMANDGTWGPWV</sequence>
<reference evidence="1" key="1">
    <citation type="journal article" date="2021" name="Proc. Natl. Acad. Sci. U.S.A.">
        <title>A Catalog of Tens of Thousands of Viruses from Human Metagenomes Reveals Hidden Associations with Chronic Diseases.</title>
        <authorList>
            <person name="Tisza M.J."/>
            <person name="Buck C.B."/>
        </authorList>
    </citation>
    <scope>NUCLEOTIDE SEQUENCE</scope>
    <source>
        <strain evidence="1">CtNyC15</strain>
    </source>
</reference>
<organism evidence="1">
    <name type="scientific">Siphoviridae sp. ctNyC15</name>
    <dbReference type="NCBI Taxonomy" id="2826307"/>
    <lineage>
        <taxon>Viruses</taxon>
        <taxon>Duplodnaviria</taxon>
        <taxon>Heunggongvirae</taxon>
        <taxon>Uroviricota</taxon>
        <taxon>Caudoviricetes</taxon>
    </lineage>
</organism>
<evidence type="ECO:0000313" key="1">
    <source>
        <dbReference type="EMBL" id="DAD92887.1"/>
    </source>
</evidence>